<dbReference type="InterPro" id="IPR001647">
    <property type="entry name" value="HTH_TetR"/>
</dbReference>
<accession>A0ABW2WUS2</accession>
<dbReference type="InterPro" id="IPR036271">
    <property type="entry name" value="Tet_transcr_reg_TetR-rel_C_sf"/>
</dbReference>
<dbReference type="PANTHER" id="PTHR30055">
    <property type="entry name" value="HTH-TYPE TRANSCRIPTIONAL REGULATOR RUTR"/>
    <property type="match status" value="1"/>
</dbReference>
<feature type="DNA-binding region" description="H-T-H motif" evidence="2">
    <location>
        <begin position="48"/>
        <end position="67"/>
    </location>
</feature>
<evidence type="ECO:0000313" key="5">
    <source>
        <dbReference type="EMBL" id="MFD0623509.1"/>
    </source>
</evidence>
<keyword evidence="6" id="KW-1185">Reference proteome</keyword>
<evidence type="ECO:0000256" key="1">
    <source>
        <dbReference type="ARBA" id="ARBA00023125"/>
    </source>
</evidence>
<name>A0ABW2WUS2_9ACTN</name>
<evidence type="ECO:0000256" key="2">
    <source>
        <dbReference type="PROSITE-ProRule" id="PRU00335"/>
    </source>
</evidence>
<dbReference type="Gene3D" id="1.10.357.10">
    <property type="entry name" value="Tetracycline Repressor, domain 2"/>
    <property type="match status" value="1"/>
</dbReference>
<dbReference type="PANTHER" id="PTHR30055:SF146">
    <property type="entry name" value="HTH-TYPE TRANSCRIPTIONAL DUAL REGULATOR CECR"/>
    <property type="match status" value="1"/>
</dbReference>
<feature type="domain" description="HTH tetR-type" evidence="4">
    <location>
        <begin position="25"/>
        <end position="85"/>
    </location>
</feature>
<evidence type="ECO:0000313" key="6">
    <source>
        <dbReference type="Proteomes" id="UP001596915"/>
    </source>
</evidence>
<sequence length="220" mass="23370">MASAIRNSAPARRVGRPPGPTAHGAASRDRILEAAAGVFAKLGYDRARMADVVMESGLTKGSVYFHFESKEALAIAVLSAKHAQWLDLVRTRLAATPEGVDRLEALLPTMLDLHRDDPDAWVIARLIQDLADVPETRPLAAQLTRTWIDDVADLIRGAQRAADATVGIDPTLLATVLVGAFDGLKNTVDILNAGADEANAHLAAGGEVLLTMLRSVLGRA</sequence>
<dbReference type="EMBL" id="JBHTGL010000008">
    <property type="protein sequence ID" value="MFD0623509.1"/>
    <property type="molecule type" value="Genomic_DNA"/>
</dbReference>
<comment type="caution">
    <text evidence="5">The sequence shown here is derived from an EMBL/GenBank/DDBJ whole genome shotgun (WGS) entry which is preliminary data.</text>
</comment>
<dbReference type="InterPro" id="IPR050109">
    <property type="entry name" value="HTH-type_TetR-like_transc_reg"/>
</dbReference>
<dbReference type="SUPFAM" id="SSF48498">
    <property type="entry name" value="Tetracyclin repressor-like, C-terminal domain"/>
    <property type="match status" value="1"/>
</dbReference>
<proteinExistence type="predicted"/>
<reference evidence="6" key="1">
    <citation type="journal article" date="2019" name="Int. J. Syst. Evol. Microbiol.">
        <title>The Global Catalogue of Microorganisms (GCM) 10K type strain sequencing project: providing services to taxonomists for standard genome sequencing and annotation.</title>
        <authorList>
            <consortium name="The Broad Institute Genomics Platform"/>
            <consortium name="The Broad Institute Genome Sequencing Center for Infectious Disease"/>
            <person name="Wu L."/>
            <person name="Ma J."/>
        </authorList>
    </citation>
    <scope>NUCLEOTIDE SEQUENCE [LARGE SCALE GENOMIC DNA]</scope>
    <source>
        <strain evidence="6">JCM 12607</strain>
    </source>
</reference>
<dbReference type="SUPFAM" id="SSF46689">
    <property type="entry name" value="Homeodomain-like"/>
    <property type="match status" value="1"/>
</dbReference>
<dbReference type="PRINTS" id="PR00455">
    <property type="entry name" value="HTHTETR"/>
</dbReference>
<evidence type="ECO:0000256" key="3">
    <source>
        <dbReference type="SAM" id="MobiDB-lite"/>
    </source>
</evidence>
<evidence type="ECO:0000259" key="4">
    <source>
        <dbReference type="PROSITE" id="PS50977"/>
    </source>
</evidence>
<gene>
    <name evidence="5" type="ORF">ACFQ2K_12675</name>
</gene>
<dbReference type="Pfam" id="PF00440">
    <property type="entry name" value="TetR_N"/>
    <property type="match status" value="1"/>
</dbReference>
<dbReference type="PROSITE" id="PS50977">
    <property type="entry name" value="HTH_TETR_2"/>
    <property type="match status" value="1"/>
</dbReference>
<dbReference type="Proteomes" id="UP001596915">
    <property type="component" value="Unassembled WGS sequence"/>
</dbReference>
<keyword evidence="1 2" id="KW-0238">DNA-binding</keyword>
<protein>
    <submittedName>
        <fullName evidence="5">TetR family transcriptional regulator</fullName>
    </submittedName>
</protein>
<dbReference type="InterPro" id="IPR009057">
    <property type="entry name" value="Homeodomain-like_sf"/>
</dbReference>
<feature type="region of interest" description="Disordered" evidence="3">
    <location>
        <begin position="1"/>
        <end position="27"/>
    </location>
</feature>
<organism evidence="5 6">
    <name type="scientific">Streptomyces sanglieri</name>
    <dbReference type="NCBI Taxonomy" id="193460"/>
    <lineage>
        <taxon>Bacteria</taxon>
        <taxon>Bacillati</taxon>
        <taxon>Actinomycetota</taxon>
        <taxon>Actinomycetes</taxon>
        <taxon>Kitasatosporales</taxon>
        <taxon>Streptomycetaceae</taxon>
        <taxon>Streptomyces</taxon>
    </lineage>
</organism>